<evidence type="ECO:0000313" key="3">
    <source>
        <dbReference type="EMBL" id="GGY97449.1"/>
    </source>
</evidence>
<gene>
    <name evidence="3" type="ORF">GCM10007388_33940</name>
</gene>
<evidence type="ECO:0000259" key="2">
    <source>
        <dbReference type="Pfam" id="PF00561"/>
    </source>
</evidence>
<accession>A0AA88C9K8</accession>
<dbReference type="EMBL" id="BMWW01000005">
    <property type="protein sequence ID" value="GGY97449.1"/>
    <property type="molecule type" value="Genomic_DNA"/>
</dbReference>
<organism evidence="3 4">
    <name type="scientific">Pseudoduganella plicata</name>
    <dbReference type="NCBI Taxonomy" id="321984"/>
    <lineage>
        <taxon>Bacteria</taxon>
        <taxon>Pseudomonadati</taxon>
        <taxon>Pseudomonadota</taxon>
        <taxon>Betaproteobacteria</taxon>
        <taxon>Burkholderiales</taxon>
        <taxon>Oxalobacteraceae</taxon>
        <taxon>Telluria group</taxon>
        <taxon>Pseudoduganella</taxon>
    </lineage>
</organism>
<feature type="signal peptide" evidence="1">
    <location>
        <begin position="1"/>
        <end position="18"/>
    </location>
</feature>
<evidence type="ECO:0000256" key="1">
    <source>
        <dbReference type="SAM" id="SignalP"/>
    </source>
</evidence>
<comment type="caution">
    <text evidence="3">The sequence shown here is derived from an EMBL/GenBank/DDBJ whole genome shotgun (WGS) entry which is preliminary data.</text>
</comment>
<dbReference type="InterPro" id="IPR000073">
    <property type="entry name" value="AB_hydrolase_1"/>
</dbReference>
<dbReference type="RefSeq" id="WP_189569029.1">
    <property type="nucleotide sequence ID" value="NZ_BMWW01000005.1"/>
</dbReference>
<keyword evidence="1" id="KW-0732">Signal</keyword>
<dbReference type="Proteomes" id="UP000619512">
    <property type="component" value="Unassembled WGS sequence"/>
</dbReference>
<reference evidence="3" key="2">
    <citation type="submission" date="2022-12" db="EMBL/GenBank/DDBJ databases">
        <authorList>
            <person name="Sun Q."/>
            <person name="Kim S."/>
        </authorList>
    </citation>
    <scope>NUCLEOTIDE SEQUENCE</scope>
    <source>
        <strain evidence="3">KCTC 12344</strain>
    </source>
</reference>
<dbReference type="PANTHER" id="PTHR43433">
    <property type="entry name" value="HYDROLASE, ALPHA/BETA FOLD FAMILY PROTEIN"/>
    <property type="match status" value="1"/>
</dbReference>
<dbReference type="PANTHER" id="PTHR43433:SF5">
    <property type="entry name" value="AB HYDROLASE-1 DOMAIN-CONTAINING PROTEIN"/>
    <property type="match status" value="1"/>
</dbReference>
<evidence type="ECO:0000313" key="4">
    <source>
        <dbReference type="Proteomes" id="UP000619512"/>
    </source>
</evidence>
<proteinExistence type="predicted"/>
<name>A0AA88C9K8_9BURK</name>
<dbReference type="InterPro" id="IPR029058">
    <property type="entry name" value="AB_hydrolase_fold"/>
</dbReference>
<dbReference type="GO" id="GO:0016787">
    <property type="term" value="F:hydrolase activity"/>
    <property type="evidence" value="ECO:0007669"/>
    <property type="project" value="UniProtKB-KW"/>
</dbReference>
<keyword evidence="3" id="KW-0378">Hydrolase</keyword>
<feature type="domain" description="AB hydrolase-1" evidence="2">
    <location>
        <begin position="58"/>
        <end position="155"/>
    </location>
</feature>
<dbReference type="SUPFAM" id="SSF53474">
    <property type="entry name" value="alpha/beta-Hydrolases"/>
    <property type="match status" value="1"/>
</dbReference>
<feature type="chain" id="PRO_5041671571" evidence="1">
    <location>
        <begin position="19"/>
        <end position="278"/>
    </location>
</feature>
<dbReference type="AlphaFoldDB" id="A0AA88C9K8"/>
<sequence length="278" mass="29738">MKFIVTLMAAALSGTASAEVPRYETLPDVPALPALAQQGVVRSGDAGIWYGTAGTGTPVILLHGGRASSLTWAHQVPALAARHRVILIDSRGHGRSTLGAEALSYGRMAQDVLAVMDRLRLRHAALAGWSDGAIVGLEVARQQPARVSRLFAFGINVNRRYLEAPVASPVLEAIGPRLLADYESVAPDPQGFAQLSEAVDAMQAREPDYSDAQLAAIHGPRIAVAAADHDEFITMRHFRYAAATIPGARLVVLRDVSHFAPWQDPAGFNAALLRFLKD</sequence>
<dbReference type="Pfam" id="PF00561">
    <property type="entry name" value="Abhydrolase_1"/>
    <property type="match status" value="1"/>
</dbReference>
<dbReference type="InterPro" id="IPR050471">
    <property type="entry name" value="AB_hydrolase"/>
</dbReference>
<dbReference type="Gene3D" id="3.40.50.1820">
    <property type="entry name" value="alpha/beta hydrolase"/>
    <property type="match status" value="1"/>
</dbReference>
<reference evidence="3" key="1">
    <citation type="journal article" date="2014" name="Int. J. Syst. Evol. Microbiol.">
        <title>Complete genome sequence of Corynebacterium casei LMG S-19264T (=DSM 44701T), isolated from a smear-ripened cheese.</title>
        <authorList>
            <consortium name="US DOE Joint Genome Institute (JGI-PGF)"/>
            <person name="Walter F."/>
            <person name="Albersmeier A."/>
            <person name="Kalinowski J."/>
            <person name="Ruckert C."/>
        </authorList>
    </citation>
    <scope>NUCLEOTIDE SEQUENCE</scope>
    <source>
        <strain evidence="3">KCTC 12344</strain>
    </source>
</reference>
<protein>
    <submittedName>
        <fullName evidence="3">Alpha/beta hydrolase</fullName>
    </submittedName>
</protein>